<feature type="transmembrane region" description="Helical" evidence="1">
    <location>
        <begin position="180"/>
        <end position="200"/>
    </location>
</feature>
<dbReference type="AlphaFoldDB" id="A0AAN8MXW0"/>
<feature type="transmembrane region" description="Helical" evidence="1">
    <location>
        <begin position="83"/>
        <end position="103"/>
    </location>
</feature>
<keyword evidence="1" id="KW-0812">Transmembrane</keyword>
<name>A0AAN8MXW0_9PEZI</name>
<feature type="transmembrane region" description="Helical" evidence="1">
    <location>
        <begin position="109"/>
        <end position="130"/>
    </location>
</feature>
<keyword evidence="3" id="KW-1185">Reference proteome</keyword>
<organism evidence="2 3">
    <name type="scientific">Arthrobotrys conoides</name>
    <dbReference type="NCBI Taxonomy" id="74498"/>
    <lineage>
        <taxon>Eukaryota</taxon>
        <taxon>Fungi</taxon>
        <taxon>Dikarya</taxon>
        <taxon>Ascomycota</taxon>
        <taxon>Pezizomycotina</taxon>
        <taxon>Orbiliomycetes</taxon>
        <taxon>Orbiliales</taxon>
        <taxon>Orbiliaceae</taxon>
        <taxon>Arthrobotrys</taxon>
    </lineage>
</organism>
<reference evidence="2 3" key="1">
    <citation type="submission" date="2019-10" db="EMBL/GenBank/DDBJ databases">
        <authorList>
            <person name="Palmer J.M."/>
        </authorList>
    </citation>
    <scope>NUCLEOTIDE SEQUENCE [LARGE SCALE GENOMIC DNA]</scope>
    <source>
        <strain evidence="2 3">TWF506</strain>
    </source>
</reference>
<protein>
    <submittedName>
        <fullName evidence="2">Uncharacterized protein</fullName>
    </submittedName>
</protein>
<evidence type="ECO:0000256" key="1">
    <source>
        <dbReference type="SAM" id="Phobius"/>
    </source>
</evidence>
<gene>
    <name evidence="2" type="ORF">TWF506_003638</name>
</gene>
<feature type="transmembrane region" description="Helical" evidence="1">
    <location>
        <begin position="151"/>
        <end position="174"/>
    </location>
</feature>
<dbReference type="Proteomes" id="UP001307849">
    <property type="component" value="Unassembled WGS sequence"/>
</dbReference>
<keyword evidence="1" id="KW-0472">Membrane</keyword>
<feature type="transmembrane region" description="Helical" evidence="1">
    <location>
        <begin position="207"/>
        <end position="230"/>
    </location>
</feature>
<sequence>MRITEGQHVIYALGGANCLIFGRVTKVKSNNLIDLEIRSNDRLNLTVVNDPHRLHIIPNSETPAAQRAIGSDDVKKLLEALEMALDVGATVATAAAPGLAGGAALMSGLAAIGGTAVGGILVATSLPAALAGNTLRKIIKRHENNTDSNDAVAVGMITGGVCGGVTVVGSVAAAGTVGGLSAAGITSGLAGLGGGALAAGGWGMAGGLVVCTGIFTVPILSCGVLAWALVADDNEARSQRQYDAFCQRWHNQGYRGPS</sequence>
<evidence type="ECO:0000313" key="2">
    <source>
        <dbReference type="EMBL" id="KAK6500877.1"/>
    </source>
</evidence>
<comment type="caution">
    <text evidence="2">The sequence shown here is derived from an EMBL/GenBank/DDBJ whole genome shotgun (WGS) entry which is preliminary data.</text>
</comment>
<evidence type="ECO:0000313" key="3">
    <source>
        <dbReference type="Proteomes" id="UP001307849"/>
    </source>
</evidence>
<dbReference type="EMBL" id="JAVHJM010000012">
    <property type="protein sequence ID" value="KAK6500877.1"/>
    <property type="molecule type" value="Genomic_DNA"/>
</dbReference>
<proteinExistence type="predicted"/>
<accession>A0AAN8MXW0</accession>
<keyword evidence="1" id="KW-1133">Transmembrane helix</keyword>